<evidence type="ECO:0000313" key="1">
    <source>
        <dbReference type="EMBL" id="MDE5413640.1"/>
    </source>
</evidence>
<organism evidence="1 2">
    <name type="scientific">Alkalihalobacterium chitinilyticum</name>
    <dbReference type="NCBI Taxonomy" id="2980103"/>
    <lineage>
        <taxon>Bacteria</taxon>
        <taxon>Bacillati</taxon>
        <taxon>Bacillota</taxon>
        <taxon>Bacilli</taxon>
        <taxon>Bacillales</taxon>
        <taxon>Bacillaceae</taxon>
        <taxon>Alkalihalobacterium</taxon>
    </lineage>
</organism>
<dbReference type="RefSeq" id="WP_275118259.1">
    <property type="nucleotide sequence ID" value="NZ_JAOTPO010000005.1"/>
</dbReference>
<gene>
    <name evidence="1" type="ORF">N7Z68_09590</name>
</gene>
<evidence type="ECO:0000313" key="2">
    <source>
        <dbReference type="Proteomes" id="UP001148125"/>
    </source>
</evidence>
<protein>
    <submittedName>
        <fullName evidence="1">Uncharacterized protein</fullName>
    </submittedName>
</protein>
<accession>A0ABT5VEE5</accession>
<dbReference type="Proteomes" id="UP001148125">
    <property type="component" value="Unassembled WGS sequence"/>
</dbReference>
<sequence length="68" mass="7667">MDLVITERKPMKATNEQLLQGPLADAMTHVGQLIMLRRLADSPTERENYIKATIQSGSLRPTSTERKD</sequence>
<comment type="caution">
    <text evidence="1">The sequence shown here is derived from an EMBL/GenBank/DDBJ whole genome shotgun (WGS) entry which is preliminary data.</text>
</comment>
<proteinExistence type="predicted"/>
<dbReference type="EMBL" id="JAOTPO010000005">
    <property type="protein sequence ID" value="MDE5413640.1"/>
    <property type="molecule type" value="Genomic_DNA"/>
</dbReference>
<reference evidence="1" key="1">
    <citation type="submission" date="2024-05" db="EMBL/GenBank/DDBJ databases">
        <title>Alkalihalobacillus sp. strain MEB203 novel alkaliphilic bacterium from Lonar Lake, India.</title>
        <authorList>
            <person name="Joshi A."/>
            <person name="Thite S."/>
            <person name="Mengade P."/>
        </authorList>
    </citation>
    <scope>NUCLEOTIDE SEQUENCE</scope>
    <source>
        <strain evidence="1">MEB 203</strain>
    </source>
</reference>
<keyword evidence="2" id="KW-1185">Reference proteome</keyword>
<name>A0ABT5VEE5_9BACI</name>